<reference evidence="9" key="1">
    <citation type="submission" date="2023-06" db="EMBL/GenBank/DDBJ databases">
        <authorList>
            <consortium name="Lawrence Berkeley National Laboratory"/>
            <person name="Ahrendt S."/>
            <person name="Sahu N."/>
            <person name="Indic B."/>
            <person name="Wong-Bajracharya J."/>
            <person name="Merenyi Z."/>
            <person name="Ke H.-M."/>
            <person name="Monk M."/>
            <person name="Kocsube S."/>
            <person name="Drula E."/>
            <person name="Lipzen A."/>
            <person name="Balint B."/>
            <person name="Henrissat B."/>
            <person name="Andreopoulos B."/>
            <person name="Martin F.M."/>
            <person name="Harder C.B."/>
            <person name="Rigling D."/>
            <person name="Ford K.L."/>
            <person name="Foster G.D."/>
            <person name="Pangilinan J."/>
            <person name="Papanicolaou A."/>
            <person name="Barry K."/>
            <person name="LaButti K."/>
            <person name="Viragh M."/>
            <person name="Koriabine M."/>
            <person name="Yan M."/>
            <person name="Riley R."/>
            <person name="Champramary S."/>
            <person name="Plett K.L."/>
            <person name="Tsai I.J."/>
            <person name="Slot J."/>
            <person name="Sipos G."/>
            <person name="Plett J."/>
            <person name="Nagy L.G."/>
            <person name="Grigoriev I.V."/>
        </authorList>
    </citation>
    <scope>NUCLEOTIDE SEQUENCE</scope>
    <source>
        <strain evidence="9">CCBAS 213</strain>
    </source>
</reference>
<dbReference type="EMBL" id="JAUEPS010000017">
    <property type="protein sequence ID" value="KAK0458663.1"/>
    <property type="molecule type" value="Genomic_DNA"/>
</dbReference>
<keyword evidence="7" id="KW-0503">Monooxygenase</keyword>
<dbReference type="Pfam" id="PF00067">
    <property type="entry name" value="p450"/>
    <property type="match status" value="1"/>
</dbReference>
<dbReference type="RefSeq" id="XP_060330933.1">
    <property type="nucleotide sequence ID" value="XM_060468534.1"/>
</dbReference>
<comment type="caution">
    <text evidence="9">The sequence shown here is derived from an EMBL/GenBank/DDBJ whole genome shotgun (WGS) entry which is preliminary data.</text>
</comment>
<keyword evidence="8" id="KW-0472">Membrane</keyword>
<organism evidence="9 10">
    <name type="scientific">Armillaria tabescens</name>
    <name type="common">Ringless honey mushroom</name>
    <name type="synonym">Agaricus tabescens</name>
    <dbReference type="NCBI Taxonomy" id="1929756"/>
    <lineage>
        <taxon>Eukaryota</taxon>
        <taxon>Fungi</taxon>
        <taxon>Dikarya</taxon>
        <taxon>Basidiomycota</taxon>
        <taxon>Agaricomycotina</taxon>
        <taxon>Agaricomycetes</taxon>
        <taxon>Agaricomycetidae</taxon>
        <taxon>Agaricales</taxon>
        <taxon>Marasmiineae</taxon>
        <taxon>Physalacriaceae</taxon>
        <taxon>Desarmillaria</taxon>
    </lineage>
</organism>
<dbReference type="SUPFAM" id="SSF48264">
    <property type="entry name" value="Cytochrome P450"/>
    <property type="match status" value="1"/>
</dbReference>
<keyword evidence="10" id="KW-1185">Reference proteome</keyword>
<dbReference type="PANTHER" id="PTHR24287">
    <property type="entry name" value="P450, PUTATIVE (EUROFUNG)-RELATED"/>
    <property type="match status" value="1"/>
</dbReference>
<dbReference type="GO" id="GO:0005506">
    <property type="term" value="F:iron ion binding"/>
    <property type="evidence" value="ECO:0007669"/>
    <property type="project" value="InterPro"/>
</dbReference>
<evidence type="ECO:0000256" key="7">
    <source>
        <dbReference type="ARBA" id="ARBA00023033"/>
    </source>
</evidence>
<accession>A0AA39KD80</accession>
<dbReference type="GeneID" id="85352082"/>
<evidence type="ECO:0000256" key="4">
    <source>
        <dbReference type="ARBA" id="ARBA00022723"/>
    </source>
</evidence>
<dbReference type="InterPro" id="IPR047146">
    <property type="entry name" value="Cyt_P450_E_CYP52_fungi"/>
</dbReference>
<feature type="transmembrane region" description="Helical" evidence="8">
    <location>
        <begin position="40"/>
        <end position="59"/>
    </location>
</feature>
<dbReference type="InterPro" id="IPR002401">
    <property type="entry name" value="Cyt_P450_E_grp-I"/>
</dbReference>
<dbReference type="InterPro" id="IPR036396">
    <property type="entry name" value="Cyt_P450_sf"/>
</dbReference>
<evidence type="ECO:0000256" key="3">
    <source>
        <dbReference type="ARBA" id="ARBA00022617"/>
    </source>
</evidence>
<keyword evidence="5" id="KW-0560">Oxidoreductase</keyword>
<dbReference type="Proteomes" id="UP001175211">
    <property type="component" value="Unassembled WGS sequence"/>
</dbReference>
<proteinExistence type="inferred from homology"/>
<evidence type="ECO:0000256" key="8">
    <source>
        <dbReference type="SAM" id="Phobius"/>
    </source>
</evidence>
<comment type="cofactor">
    <cofactor evidence="1">
        <name>heme</name>
        <dbReference type="ChEBI" id="CHEBI:30413"/>
    </cofactor>
</comment>
<comment type="similarity">
    <text evidence="2">Belongs to the cytochrome P450 family.</text>
</comment>
<keyword evidence="4" id="KW-0479">Metal-binding</keyword>
<gene>
    <name evidence="9" type="ORF">EV420DRAFT_1308849</name>
</gene>
<name>A0AA39KD80_ARMTA</name>
<keyword evidence="8" id="KW-0812">Transmembrane</keyword>
<dbReference type="GO" id="GO:0016705">
    <property type="term" value="F:oxidoreductase activity, acting on paired donors, with incorporation or reduction of molecular oxygen"/>
    <property type="evidence" value="ECO:0007669"/>
    <property type="project" value="InterPro"/>
</dbReference>
<dbReference type="GO" id="GO:0004497">
    <property type="term" value="F:monooxygenase activity"/>
    <property type="evidence" value="ECO:0007669"/>
    <property type="project" value="UniProtKB-KW"/>
</dbReference>
<dbReference type="Gene3D" id="1.10.630.10">
    <property type="entry name" value="Cytochrome P450"/>
    <property type="match status" value="1"/>
</dbReference>
<keyword evidence="3" id="KW-0349">Heme</keyword>
<protein>
    <submittedName>
        <fullName evidence="9">Cytochrome P450</fullName>
    </submittedName>
</protein>
<evidence type="ECO:0000256" key="2">
    <source>
        <dbReference type="ARBA" id="ARBA00010617"/>
    </source>
</evidence>
<evidence type="ECO:0000256" key="1">
    <source>
        <dbReference type="ARBA" id="ARBA00001971"/>
    </source>
</evidence>
<evidence type="ECO:0000256" key="5">
    <source>
        <dbReference type="ARBA" id="ARBA00023002"/>
    </source>
</evidence>
<keyword evidence="6" id="KW-0408">Iron</keyword>
<keyword evidence="8" id="KW-1133">Transmembrane helix</keyword>
<dbReference type="AlphaFoldDB" id="A0AA39KD80"/>
<dbReference type="PRINTS" id="PR00463">
    <property type="entry name" value="EP450I"/>
</dbReference>
<dbReference type="InterPro" id="IPR001128">
    <property type="entry name" value="Cyt_P450"/>
</dbReference>
<feature type="transmembrane region" description="Helical" evidence="8">
    <location>
        <begin position="12"/>
        <end position="34"/>
    </location>
</feature>
<evidence type="ECO:0000313" key="9">
    <source>
        <dbReference type="EMBL" id="KAK0458663.1"/>
    </source>
</evidence>
<evidence type="ECO:0000256" key="6">
    <source>
        <dbReference type="ARBA" id="ARBA00023004"/>
    </source>
</evidence>
<dbReference type="PANTHER" id="PTHR24287:SF1">
    <property type="entry name" value="P450, PUTATIVE (EUROFUNG)-RELATED"/>
    <property type="match status" value="1"/>
</dbReference>
<sequence>MEYISPGLTYLSRFLFSVIILPCVILWTLQTVLIPSNFSVPTGLVLVALLVLRITVHLLRGLITDFTIHREAAAQGALILPSVQGNSISNLQRTSNRFKSGYPSEVFQEWSKEYGNAFSFNIFSNRQVFTSGPEHIKALLATQFQDFWRGSLSVSAAKAFIGVGVFNSDNEMWKFHRTMTRPFFNKDRISDFDNFERHAVSTIAQIKARLREGYPVDFQDVVARFTLDSATEFLFGRDVNSISAGLPYPAGSPLAGDLHFVNHPSNIFGTALARANEYTVARGERGHFWPLYEIFSDKVKPHRRALDDFSRPMLDEALDRKAKGIKSGDAEKSVENMSLLDRLVEDIDDPKVIQDEIINVLAASRDTTASLLTFVMYMLCEHPSMASRIRAEILEKVGTWRPTYEDIRDMKYLRAFLNETLRLYPAVANNFRFRVLYVYIDIGHYANLKRNF</sequence>
<dbReference type="GO" id="GO:0020037">
    <property type="term" value="F:heme binding"/>
    <property type="evidence" value="ECO:0007669"/>
    <property type="project" value="InterPro"/>
</dbReference>
<evidence type="ECO:0000313" key="10">
    <source>
        <dbReference type="Proteomes" id="UP001175211"/>
    </source>
</evidence>